<gene>
    <name evidence="1" type="ORF">CLCR_11447</name>
</gene>
<reference evidence="2" key="1">
    <citation type="submission" date="2015-07" db="EMBL/GenBank/DDBJ databases">
        <authorList>
            <person name="Teixeira M.M."/>
            <person name="Souza R.C."/>
            <person name="Almeida L.G."/>
            <person name="Vicente V.A."/>
            <person name="de Hoog S."/>
            <person name="Bocca A.L."/>
            <person name="de Almeida S.R."/>
            <person name="Vasconcelos A.T."/>
            <person name="Felipe M.S."/>
        </authorList>
    </citation>
    <scope>NUCLEOTIDE SEQUENCE [LARGE SCALE GENOMIC DNA]</scope>
    <source>
        <strain evidence="2">KSF</strain>
    </source>
</reference>
<dbReference type="VEuPathDB" id="FungiDB:CLCR_11447"/>
<comment type="caution">
    <text evidence="1">The sequence shown here is derived from an EMBL/GenBank/DDBJ whole genome shotgun (WGS) entry which is preliminary data.</text>
</comment>
<evidence type="ECO:0000313" key="2">
    <source>
        <dbReference type="Proteomes" id="UP000094526"/>
    </source>
</evidence>
<evidence type="ECO:0000313" key="1">
    <source>
        <dbReference type="EMBL" id="OCT54808.1"/>
    </source>
</evidence>
<dbReference type="AlphaFoldDB" id="A0A1C1D2E9"/>
<accession>A0A1C1D2E9</accession>
<sequence length="200" mass="22081">MIIGYRSLDGKKLQVMLETTDRAAIIALCNAEHSNQTFKQRLDQGRRRSWKREGAGGAGVAGAALAEFADSLVPSTQFHPLISDSARSATAKPGPPLFCAPIANTTCSLRPHTGRATQYARGTTRTVSFTVPIHNRHLPRSGHARIHARLVRVRVPERRVRLSSHTPIVTVLVEGEEDDTQHWTPHSSWCCARAIWEHLG</sequence>
<dbReference type="EMBL" id="LGRB01000003">
    <property type="protein sequence ID" value="OCT54808.1"/>
    <property type="molecule type" value="Genomic_DNA"/>
</dbReference>
<keyword evidence="2" id="KW-1185">Reference proteome</keyword>
<protein>
    <submittedName>
        <fullName evidence="1">Uncharacterized protein</fullName>
    </submittedName>
</protein>
<name>A0A1C1D2E9_9EURO</name>
<dbReference type="Proteomes" id="UP000094526">
    <property type="component" value="Unassembled WGS sequence"/>
</dbReference>
<proteinExistence type="predicted"/>
<organism evidence="1 2">
    <name type="scientific">Cladophialophora carrionii</name>
    <dbReference type="NCBI Taxonomy" id="86049"/>
    <lineage>
        <taxon>Eukaryota</taxon>
        <taxon>Fungi</taxon>
        <taxon>Dikarya</taxon>
        <taxon>Ascomycota</taxon>
        <taxon>Pezizomycotina</taxon>
        <taxon>Eurotiomycetes</taxon>
        <taxon>Chaetothyriomycetidae</taxon>
        <taxon>Chaetothyriales</taxon>
        <taxon>Herpotrichiellaceae</taxon>
        <taxon>Cladophialophora</taxon>
    </lineage>
</organism>